<keyword evidence="1" id="KW-0547">Nucleotide-binding</keyword>
<dbReference type="SUPFAM" id="SSF52540">
    <property type="entry name" value="P-loop containing nucleoside triphosphate hydrolases"/>
    <property type="match status" value="1"/>
</dbReference>
<dbReference type="InterPro" id="IPR003593">
    <property type="entry name" value="AAA+_ATPase"/>
</dbReference>
<evidence type="ECO:0000256" key="1">
    <source>
        <dbReference type="ARBA" id="ARBA00022741"/>
    </source>
</evidence>
<dbReference type="Pfam" id="PF00005">
    <property type="entry name" value="ABC_tran"/>
    <property type="match status" value="1"/>
</dbReference>
<reference evidence="4 5" key="1">
    <citation type="submission" date="2018-12" db="EMBL/GenBank/DDBJ databases">
        <title>Unveiling genomic diversity among members of the Bifidobacterium pseudolongum species, a widely distributed gut commensal of the animal kingdom.</title>
        <authorList>
            <person name="Lugli G.A."/>
            <person name="Duranti S."/>
            <person name="Albert K."/>
            <person name="Mancabelli L."/>
            <person name="Napoli S."/>
            <person name="Viappiani A."/>
            <person name="Anzalone R."/>
            <person name="Longhi G."/>
            <person name="Milani C."/>
            <person name="Turroni F."/>
            <person name="Alessandri G."/>
            <person name="Sela D.A."/>
            <person name="Van Sinderen D."/>
            <person name="Ventura M."/>
        </authorList>
    </citation>
    <scope>NUCLEOTIDE SEQUENCE [LARGE SCALE GENOMIC DNA]</scope>
    <source>
        <strain evidence="4 5">2093B</strain>
    </source>
</reference>
<dbReference type="InterPro" id="IPR027417">
    <property type="entry name" value="P-loop_NTPase"/>
</dbReference>
<dbReference type="Gene3D" id="3.40.50.300">
    <property type="entry name" value="P-loop containing nucleotide triphosphate hydrolases"/>
    <property type="match status" value="1"/>
</dbReference>
<dbReference type="PROSITE" id="PS00211">
    <property type="entry name" value="ABC_TRANSPORTER_1"/>
    <property type="match status" value="1"/>
</dbReference>
<accession>A0A4Q5A0Z7</accession>
<dbReference type="GO" id="GO:0005524">
    <property type="term" value="F:ATP binding"/>
    <property type="evidence" value="ECO:0007669"/>
    <property type="project" value="UniProtKB-KW"/>
</dbReference>
<comment type="caution">
    <text evidence="4">The sequence shown here is derived from an EMBL/GenBank/DDBJ whole genome shotgun (WGS) entry which is preliminary data.</text>
</comment>
<dbReference type="InterPro" id="IPR003439">
    <property type="entry name" value="ABC_transporter-like_ATP-bd"/>
</dbReference>
<organism evidence="4 5">
    <name type="scientific">Bifidobacterium pseudolongum subsp. globosum</name>
    <dbReference type="NCBI Taxonomy" id="1690"/>
    <lineage>
        <taxon>Bacteria</taxon>
        <taxon>Bacillati</taxon>
        <taxon>Actinomycetota</taxon>
        <taxon>Actinomycetes</taxon>
        <taxon>Bifidobacteriales</taxon>
        <taxon>Bifidobacteriaceae</taxon>
        <taxon>Bifidobacterium</taxon>
    </lineage>
</organism>
<dbReference type="InterPro" id="IPR015854">
    <property type="entry name" value="ABC_transpr_LolD-like"/>
</dbReference>
<evidence type="ECO:0000313" key="4">
    <source>
        <dbReference type="EMBL" id="RYQ10983.1"/>
    </source>
</evidence>
<dbReference type="InterPro" id="IPR017871">
    <property type="entry name" value="ABC_transporter-like_CS"/>
</dbReference>
<keyword evidence="2" id="KW-0067">ATP-binding</keyword>
<dbReference type="SMART" id="SM00382">
    <property type="entry name" value="AAA"/>
    <property type="match status" value="1"/>
</dbReference>
<feature type="domain" description="ABC transporter" evidence="3">
    <location>
        <begin position="4"/>
        <end position="215"/>
    </location>
</feature>
<gene>
    <name evidence="4" type="ORF">PG2093B_0585</name>
</gene>
<dbReference type="EMBL" id="RYUH01000009">
    <property type="protein sequence ID" value="RYQ10983.1"/>
    <property type="molecule type" value="Genomic_DNA"/>
</dbReference>
<dbReference type="GO" id="GO:0016887">
    <property type="term" value="F:ATP hydrolysis activity"/>
    <property type="evidence" value="ECO:0007669"/>
    <property type="project" value="InterPro"/>
</dbReference>
<dbReference type="PROSITE" id="PS50893">
    <property type="entry name" value="ABC_TRANSPORTER_2"/>
    <property type="match status" value="1"/>
</dbReference>
<name>A0A4Q5A0Z7_9BIFI</name>
<sequence>MSGITVSSLGYSIRGHQILHNVNLACHSGTVTALRGRSGCGKTTLLDLLGMLLIPTTGSIGVNGMATEHWKDGQRCRFWHDHAAFVFQDYGMIPHENVLYNITLNRREARHAAKHLPRKMAAILSYLRLEDRYLEPIDALSGGERQRVSVARALWKDADYVFADEPTASLDAENKRIVTNLLFDLAAKGVCVVIATHDDDLVAKSHQSIDVERFSPTR</sequence>
<dbReference type="AlphaFoldDB" id="A0A4Q5A0Z7"/>
<dbReference type="RefSeq" id="WP_129897173.1">
    <property type="nucleotide sequence ID" value="NZ_RYUH01000009.1"/>
</dbReference>
<evidence type="ECO:0000313" key="5">
    <source>
        <dbReference type="Proteomes" id="UP000292568"/>
    </source>
</evidence>
<dbReference type="Proteomes" id="UP000292568">
    <property type="component" value="Unassembled WGS sequence"/>
</dbReference>
<protein>
    <submittedName>
        <fullName evidence="4">ABC transporter</fullName>
    </submittedName>
</protein>
<dbReference type="GO" id="GO:0022857">
    <property type="term" value="F:transmembrane transporter activity"/>
    <property type="evidence" value="ECO:0007669"/>
    <property type="project" value="TreeGrafter"/>
</dbReference>
<evidence type="ECO:0000259" key="3">
    <source>
        <dbReference type="PROSITE" id="PS50893"/>
    </source>
</evidence>
<proteinExistence type="predicted"/>
<dbReference type="GO" id="GO:0005886">
    <property type="term" value="C:plasma membrane"/>
    <property type="evidence" value="ECO:0007669"/>
    <property type="project" value="TreeGrafter"/>
</dbReference>
<dbReference type="PANTHER" id="PTHR24220">
    <property type="entry name" value="IMPORT ATP-BINDING PROTEIN"/>
    <property type="match status" value="1"/>
</dbReference>
<evidence type="ECO:0000256" key="2">
    <source>
        <dbReference type="ARBA" id="ARBA00022840"/>
    </source>
</evidence>